<evidence type="ECO:0000313" key="2">
    <source>
        <dbReference type="EMBL" id="KAH3683467.1"/>
    </source>
</evidence>
<evidence type="ECO:0000256" key="1">
    <source>
        <dbReference type="SAM" id="SignalP"/>
    </source>
</evidence>
<proteinExistence type="predicted"/>
<accession>A0A9P8Q3T2</accession>
<organism evidence="2 3">
    <name type="scientific">Wickerhamomyces pijperi</name>
    <name type="common">Yeast</name>
    <name type="synonym">Pichia pijperi</name>
    <dbReference type="NCBI Taxonomy" id="599730"/>
    <lineage>
        <taxon>Eukaryota</taxon>
        <taxon>Fungi</taxon>
        <taxon>Dikarya</taxon>
        <taxon>Ascomycota</taxon>
        <taxon>Saccharomycotina</taxon>
        <taxon>Saccharomycetes</taxon>
        <taxon>Phaffomycetales</taxon>
        <taxon>Wickerhamomycetaceae</taxon>
        <taxon>Wickerhamomyces</taxon>
    </lineage>
</organism>
<feature type="signal peptide" evidence="1">
    <location>
        <begin position="1"/>
        <end position="18"/>
    </location>
</feature>
<name>A0A9P8Q3T2_WICPI</name>
<dbReference type="EMBL" id="JAEUBG010003112">
    <property type="protein sequence ID" value="KAH3683467.1"/>
    <property type="molecule type" value="Genomic_DNA"/>
</dbReference>
<protein>
    <recommendedName>
        <fullName evidence="4">Secreted protein</fullName>
    </recommendedName>
</protein>
<keyword evidence="3" id="KW-1185">Reference proteome</keyword>
<reference evidence="2" key="2">
    <citation type="submission" date="2021-01" db="EMBL/GenBank/DDBJ databases">
        <authorList>
            <person name="Schikora-Tamarit M.A."/>
        </authorList>
    </citation>
    <scope>NUCLEOTIDE SEQUENCE</scope>
    <source>
        <strain evidence="2">CBS2887</strain>
    </source>
</reference>
<dbReference type="AlphaFoldDB" id="A0A9P8Q3T2"/>
<gene>
    <name evidence="2" type="ORF">WICPIJ_005551</name>
</gene>
<dbReference type="Proteomes" id="UP000774326">
    <property type="component" value="Unassembled WGS sequence"/>
</dbReference>
<evidence type="ECO:0000313" key="3">
    <source>
        <dbReference type="Proteomes" id="UP000774326"/>
    </source>
</evidence>
<feature type="chain" id="PRO_5040200147" description="Secreted protein" evidence="1">
    <location>
        <begin position="19"/>
        <end position="98"/>
    </location>
</feature>
<evidence type="ECO:0008006" key="4">
    <source>
        <dbReference type="Google" id="ProtNLM"/>
    </source>
</evidence>
<comment type="caution">
    <text evidence="2">The sequence shown here is derived from an EMBL/GenBank/DDBJ whole genome shotgun (WGS) entry which is preliminary data.</text>
</comment>
<reference evidence="2" key="1">
    <citation type="journal article" date="2021" name="Open Biol.">
        <title>Shared evolutionary footprints suggest mitochondrial oxidative damage underlies multiple complex I losses in fungi.</title>
        <authorList>
            <person name="Schikora-Tamarit M.A."/>
            <person name="Marcet-Houben M."/>
            <person name="Nosek J."/>
            <person name="Gabaldon T."/>
        </authorList>
    </citation>
    <scope>NUCLEOTIDE SEQUENCE</scope>
    <source>
        <strain evidence="2">CBS2887</strain>
    </source>
</reference>
<sequence length="98" mass="10102">MLIILPFLVLSCRNPVLASAVRIVVDSNKSASSVNVSGLGPWSSSRLSHIVSGEPMSNVNSLDGDSLGLFVVVAVVVVCCWDSSAMVCVGVRGKIGNG</sequence>
<keyword evidence="1" id="KW-0732">Signal</keyword>